<dbReference type="InterPro" id="IPR004143">
    <property type="entry name" value="BPL_LPL_catalytic"/>
</dbReference>
<dbReference type="AlphaFoldDB" id="A0A3D8GPL8"/>
<evidence type="ECO:0000313" key="7">
    <source>
        <dbReference type="Proteomes" id="UP000257144"/>
    </source>
</evidence>
<keyword evidence="4" id="KW-0547">Nucleotide-binding</keyword>
<evidence type="ECO:0000259" key="5">
    <source>
        <dbReference type="PROSITE" id="PS51733"/>
    </source>
</evidence>
<comment type="caution">
    <text evidence="4">Lacks conserved residue(s) required for the propagation of feature annotation.</text>
</comment>
<organism evidence="6 7">
    <name type="scientific">Neobacillus piezotolerans</name>
    <dbReference type="NCBI Taxonomy" id="2259171"/>
    <lineage>
        <taxon>Bacteria</taxon>
        <taxon>Bacillati</taxon>
        <taxon>Bacillota</taxon>
        <taxon>Bacilli</taxon>
        <taxon>Bacillales</taxon>
        <taxon>Bacillaceae</taxon>
        <taxon>Neobacillus</taxon>
    </lineage>
</organism>
<dbReference type="GO" id="GO:0004077">
    <property type="term" value="F:biotin--[biotin carboxyl-carrier protein] ligase activity"/>
    <property type="evidence" value="ECO:0007669"/>
    <property type="project" value="UniProtKB-UniRule"/>
</dbReference>
<dbReference type="SUPFAM" id="SSF55681">
    <property type="entry name" value="Class II aaRS and biotin synthetases"/>
    <property type="match status" value="1"/>
</dbReference>
<dbReference type="EMBL" id="QNQT01000005">
    <property type="protein sequence ID" value="RDU36368.1"/>
    <property type="molecule type" value="Genomic_DNA"/>
</dbReference>
<dbReference type="PROSITE" id="PS51733">
    <property type="entry name" value="BPL_LPL_CATALYTIC"/>
    <property type="match status" value="1"/>
</dbReference>
<dbReference type="InterPro" id="IPR036388">
    <property type="entry name" value="WH-like_DNA-bd_sf"/>
</dbReference>
<reference evidence="6 7" key="1">
    <citation type="submission" date="2018-07" db="EMBL/GenBank/DDBJ databases">
        <title>Bacillus sp. YLB-04 draft genome sequence.</title>
        <authorList>
            <person name="Yu L."/>
            <person name="Tang X."/>
        </authorList>
    </citation>
    <scope>NUCLEOTIDE SEQUENCE [LARGE SCALE GENOMIC DNA]</scope>
    <source>
        <strain evidence="6 7">YLB-04</strain>
    </source>
</reference>
<dbReference type="Gene3D" id="3.30.930.10">
    <property type="entry name" value="Bira Bifunctional Protein, Domain 2"/>
    <property type="match status" value="1"/>
</dbReference>
<dbReference type="Proteomes" id="UP000257144">
    <property type="component" value="Unassembled WGS sequence"/>
</dbReference>
<dbReference type="EC" id="6.3.4.15" evidence="4"/>
<dbReference type="GO" id="GO:0006355">
    <property type="term" value="P:regulation of DNA-templated transcription"/>
    <property type="evidence" value="ECO:0007669"/>
    <property type="project" value="UniProtKB-UniRule"/>
</dbReference>
<dbReference type="OrthoDB" id="9807064at2"/>
<evidence type="ECO:0000313" key="6">
    <source>
        <dbReference type="EMBL" id="RDU36368.1"/>
    </source>
</evidence>
<keyword evidence="3 4" id="KW-0092">Biotin</keyword>
<dbReference type="GO" id="GO:0005524">
    <property type="term" value="F:ATP binding"/>
    <property type="evidence" value="ECO:0007669"/>
    <property type="project" value="UniProtKB-UniRule"/>
</dbReference>
<feature type="domain" description="BPL/LPL catalytic" evidence="5">
    <location>
        <begin position="79"/>
        <end position="266"/>
    </location>
</feature>
<dbReference type="GO" id="GO:0005737">
    <property type="term" value="C:cytoplasm"/>
    <property type="evidence" value="ECO:0007669"/>
    <property type="project" value="TreeGrafter"/>
</dbReference>
<dbReference type="InterPro" id="IPR045864">
    <property type="entry name" value="aa-tRNA-synth_II/BPL/LPL"/>
</dbReference>
<dbReference type="PANTHER" id="PTHR12835:SF5">
    <property type="entry name" value="BIOTIN--PROTEIN LIGASE"/>
    <property type="match status" value="1"/>
</dbReference>
<evidence type="ECO:0000256" key="4">
    <source>
        <dbReference type="HAMAP-Rule" id="MF_00978"/>
    </source>
</evidence>
<dbReference type="InterPro" id="IPR003142">
    <property type="entry name" value="BPL_C"/>
</dbReference>
<dbReference type="RefSeq" id="WP_115452362.1">
    <property type="nucleotide sequence ID" value="NZ_QNQT01000005.1"/>
</dbReference>
<evidence type="ECO:0000256" key="1">
    <source>
        <dbReference type="ARBA" id="ARBA00022598"/>
    </source>
</evidence>
<sequence>MAGKVQSDIRKKLLDAFAEADGGFLSGQALANLIGCSRTAVWKHIEGLREEGFVVQAVKRKGYRIAETPTALTGDDIRLGLKTRFIGQSIFYRETVDSTQKVALLLSQDKAPEGTLVVADEQTAGRGRMDRKWHSPKGTGIWMSLLLRPNIPPQKAPQLTLLAAVAVATAIEEAAGITPEIKWPNDLLVEGKKITGILTELQAESDRIHSVIIGIGMNVNQKIGDFPEELKDIATSVAMETGSEASRSKIIREFCAQFEKLYLMYLEKGFYPIKLLWESYAKGIGGRMRARTYNGVIEGRALGITDDGVLEIEGDGGKVHLIYSADIDFPLS</sequence>
<dbReference type="Gene3D" id="1.10.10.10">
    <property type="entry name" value="Winged helix-like DNA-binding domain superfamily/Winged helix DNA-binding domain"/>
    <property type="match status" value="1"/>
</dbReference>
<dbReference type="Pfam" id="PF03099">
    <property type="entry name" value="BPL_LplA_LipB"/>
    <property type="match status" value="1"/>
</dbReference>
<keyword evidence="4" id="KW-0067">ATP-binding</keyword>
<dbReference type="InterPro" id="IPR013196">
    <property type="entry name" value="HTH_11"/>
</dbReference>
<keyword evidence="2 4" id="KW-0238">DNA-binding</keyword>
<dbReference type="NCBIfam" id="TIGR00121">
    <property type="entry name" value="birA_ligase"/>
    <property type="match status" value="1"/>
</dbReference>
<keyword evidence="7" id="KW-1185">Reference proteome</keyword>
<accession>A0A3D8GPL8</accession>
<feature type="binding site" evidence="4">
    <location>
        <begin position="126"/>
        <end position="128"/>
    </location>
    <ligand>
        <name>biotin</name>
        <dbReference type="ChEBI" id="CHEBI:57586"/>
    </ligand>
</feature>
<dbReference type="InterPro" id="IPR011991">
    <property type="entry name" value="ArsR-like_HTH"/>
</dbReference>
<dbReference type="HAMAP" id="MF_00978">
    <property type="entry name" value="Bifunct_BirA"/>
    <property type="match status" value="1"/>
</dbReference>
<keyword evidence="4" id="KW-0804">Transcription</keyword>
<proteinExistence type="inferred from homology"/>
<dbReference type="CDD" id="cd16442">
    <property type="entry name" value="BPL"/>
    <property type="match status" value="1"/>
</dbReference>
<feature type="binding site" evidence="4">
    <location>
        <position position="122"/>
    </location>
    <ligand>
        <name>biotin</name>
        <dbReference type="ChEBI" id="CHEBI:57586"/>
    </ligand>
</feature>
<dbReference type="Pfam" id="PF08279">
    <property type="entry name" value="HTH_11"/>
    <property type="match status" value="1"/>
</dbReference>
<name>A0A3D8GPL8_9BACI</name>
<dbReference type="PANTHER" id="PTHR12835">
    <property type="entry name" value="BIOTIN PROTEIN LIGASE"/>
    <property type="match status" value="1"/>
</dbReference>
<evidence type="ECO:0000256" key="3">
    <source>
        <dbReference type="ARBA" id="ARBA00023267"/>
    </source>
</evidence>
<feature type="DNA-binding region" description="H-T-H motif" evidence="4">
    <location>
        <begin position="27"/>
        <end position="46"/>
    </location>
</feature>
<dbReference type="CDD" id="cd00090">
    <property type="entry name" value="HTH_ARSR"/>
    <property type="match status" value="1"/>
</dbReference>
<dbReference type="GO" id="GO:0016740">
    <property type="term" value="F:transferase activity"/>
    <property type="evidence" value="ECO:0007669"/>
    <property type="project" value="UniProtKB-ARBA"/>
</dbReference>
<dbReference type="Gene3D" id="2.30.30.100">
    <property type="match status" value="1"/>
</dbReference>
<dbReference type="InterPro" id="IPR036390">
    <property type="entry name" value="WH_DNA-bd_sf"/>
</dbReference>
<comment type="function">
    <text evidence="4">Acts both as a biotin--[acetyl-CoA-carboxylase] ligase and a repressor.</text>
</comment>
<dbReference type="InterPro" id="IPR030855">
    <property type="entry name" value="Bifunct_BirA"/>
</dbReference>
<dbReference type="SUPFAM" id="SSF46785">
    <property type="entry name" value="Winged helix' DNA-binding domain"/>
    <property type="match status" value="1"/>
</dbReference>
<dbReference type="Pfam" id="PF02237">
    <property type="entry name" value="BPL_C"/>
    <property type="match status" value="1"/>
</dbReference>
<comment type="similarity">
    <text evidence="4">Belongs to the biotin--protein ligase family.</text>
</comment>
<keyword evidence="4" id="KW-0678">Repressor</keyword>
<keyword evidence="4" id="KW-0805">Transcription regulation</keyword>
<evidence type="ECO:0000256" key="2">
    <source>
        <dbReference type="ARBA" id="ARBA00023125"/>
    </source>
</evidence>
<protein>
    <recommendedName>
        <fullName evidence="4">Bifunctional ligase/repressor BirA</fullName>
    </recommendedName>
    <alternativeName>
        <fullName evidence="4">Biotin--[acetyl-CoA-carboxylase] ligase</fullName>
        <ecNumber evidence="4">6.3.4.15</ecNumber>
    </alternativeName>
    <alternativeName>
        <fullName evidence="4">Biotin--protein ligase</fullName>
    </alternativeName>
    <alternativeName>
        <fullName evidence="4">Biotin-[acetyl-CoA carboxylase] synthetase</fullName>
    </alternativeName>
</protein>
<comment type="caution">
    <text evidence="6">The sequence shown here is derived from an EMBL/GenBank/DDBJ whole genome shotgun (WGS) entry which is preliminary data.</text>
</comment>
<dbReference type="GO" id="GO:0009249">
    <property type="term" value="P:protein lipoylation"/>
    <property type="evidence" value="ECO:0007669"/>
    <property type="project" value="UniProtKB-ARBA"/>
</dbReference>
<dbReference type="InterPro" id="IPR004408">
    <property type="entry name" value="Biotin_CoA_COase_ligase"/>
</dbReference>
<feature type="binding site" evidence="4">
    <location>
        <position position="193"/>
    </location>
    <ligand>
        <name>biotin</name>
        <dbReference type="ChEBI" id="CHEBI:57586"/>
    </ligand>
</feature>
<comment type="catalytic activity">
    <reaction evidence="4">
        <text>biotin + L-lysyl-[protein] + ATP = N(6)-biotinyl-L-lysyl-[protein] + AMP + diphosphate + H(+)</text>
        <dbReference type="Rhea" id="RHEA:11756"/>
        <dbReference type="Rhea" id="RHEA-COMP:9752"/>
        <dbReference type="Rhea" id="RHEA-COMP:10505"/>
        <dbReference type="ChEBI" id="CHEBI:15378"/>
        <dbReference type="ChEBI" id="CHEBI:29969"/>
        <dbReference type="ChEBI" id="CHEBI:30616"/>
        <dbReference type="ChEBI" id="CHEBI:33019"/>
        <dbReference type="ChEBI" id="CHEBI:57586"/>
        <dbReference type="ChEBI" id="CHEBI:83144"/>
        <dbReference type="ChEBI" id="CHEBI:456215"/>
        <dbReference type="EC" id="6.3.4.15"/>
    </reaction>
</comment>
<dbReference type="GO" id="GO:0003677">
    <property type="term" value="F:DNA binding"/>
    <property type="evidence" value="ECO:0007669"/>
    <property type="project" value="UniProtKB-UniRule"/>
</dbReference>
<gene>
    <name evidence="4" type="primary">birA</name>
    <name evidence="6" type="ORF">DRW41_12585</name>
</gene>
<keyword evidence="1 4" id="KW-0436">Ligase</keyword>